<dbReference type="AlphaFoldDB" id="A0A8X6IQR9"/>
<comment type="caution">
    <text evidence="2">The sequence shown here is derived from an EMBL/GenBank/DDBJ whole genome shotgun (WGS) entry which is preliminary data.</text>
</comment>
<accession>A0A8X6IQR9</accession>
<dbReference type="EMBL" id="BMAV01027114">
    <property type="protein sequence ID" value="GFS56400.1"/>
    <property type="molecule type" value="Genomic_DNA"/>
</dbReference>
<feature type="compositionally biased region" description="Basic and acidic residues" evidence="1">
    <location>
        <begin position="123"/>
        <end position="132"/>
    </location>
</feature>
<reference evidence="2" key="1">
    <citation type="submission" date="2020-08" db="EMBL/GenBank/DDBJ databases">
        <title>Multicomponent nature underlies the extraordinary mechanical properties of spider dragline silk.</title>
        <authorList>
            <person name="Kono N."/>
            <person name="Nakamura H."/>
            <person name="Mori M."/>
            <person name="Yoshida Y."/>
            <person name="Ohtoshi R."/>
            <person name="Malay A.D."/>
            <person name="Moran D.A.P."/>
            <person name="Tomita M."/>
            <person name="Numata K."/>
            <person name="Arakawa K."/>
        </authorList>
    </citation>
    <scope>NUCLEOTIDE SEQUENCE</scope>
</reference>
<evidence type="ECO:0000313" key="3">
    <source>
        <dbReference type="Proteomes" id="UP000886998"/>
    </source>
</evidence>
<feature type="compositionally biased region" description="Basic residues" evidence="1">
    <location>
        <begin position="42"/>
        <end position="52"/>
    </location>
</feature>
<protein>
    <submittedName>
        <fullName evidence="2">Uncharacterized protein</fullName>
    </submittedName>
</protein>
<feature type="compositionally biased region" description="Polar residues" evidence="1">
    <location>
        <begin position="143"/>
        <end position="160"/>
    </location>
</feature>
<name>A0A8X6IQR9_9ARAC</name>
<keyword evidence="3" id="KW-1185">Reference proteome</keyword>
<feature type="region of interest" description="Disordered" evidence="1">
    <location>
        <begin position="38"/>
        <end position="175"/>
    </location>
</feature>
<sequence length="175" mass="19658">MLWRLKDWIDGCREAQVEKENGNRYRTAAQAETEGSIGLARGKFRRKGKFKRRGGEKFGESSTNQCQHEKKKVWGKSNWGNKLSPFFHTTPKKGPGGNPKWSGDGPHLNFFRDINKGKRKNPEKRPRKDKSFPKSSVPVLEEGSSNQQKISPVQKAQSFFTPGGAESPNQNSLGG</sequence>
<evidence type="ECO:0000256" key="1">
    <source>
        <dbReference type="SAM" id="MobiDB-lite"/>
    </source>
</evidence>
<organism evidence="2 3">
    <name type="scientific">Trichonephila inaurata madagascariensis</name>
    <dbReference type="NCBI Taxonomy" id="2747483"/>
    <lineage>
        <taxon>Eukaryota</taxon>
        <taxon>Metazoa</taxon>
        <taxon>Ecdysozoa</taxon>
        <taxon>Arthropoda</taxon>
        <taxon>Chelicerata</taxon>
        <taxon>Arachnida</taxon>
        <taxon>Araneae</taxon>
        <taxon>Araneomorphae</taxon>
        <taxon>Entelegynae</taxon>
        <taxon>Araneoidea</taxon>
        <taxon>Nephilidae</taxon>
        <taxon>Trichonephila</taxon>
        <taxon>Trichonephila inaurata</taxon>
    </lineage>
</organism>
<evidence type="ECO:0000313" key="2">
    <source>
        <dbReference type="EMBL" id="GFS56400.1"/>
    </source>
</evidence>
<dbReference type="Proteomes" id="UP000886998">
    <property type="component" value="Unassembled WGS sequence"/>
</dbReference>
<gene>
    <name evidence="2" type="ORF">TNIN_282491</name>
</gene>
<proteinExistence type="predicted"/>